<dbReference type="SUPFAM" id="SSF56112">
    <property type="entry name" value="Protein kinase-like (PK-like)"/>
    <property type="match status" value="1"/>
</dbReference>
<dbReference type="Gene3D" id="3.90.1200.10">
    <property type="match status" value="1"/>
</dbReference>
<comment type="caution">
    <text evidence="2">The sequence shown here is derived from an EMBL/GenBank/DDBJ whole genome shotgun (WGS) entry which is preliminary data.</text>
</comment>
<accession>A0ABQ2KIF5</accession>
<dbReference type="EMBL" id="BMLM01000001">
    <property type="protein sequence ID" value="GGN83289.1"/>
    <property type="molecule type" value="Genomic_DNA"/>
</dbReference>
<organism evidence="2 3">
    <name type="scientific">Agrococcus terreus</name>
    <dbReference type="NCBI Taxonomy" id="574649"/>
    <lineage>
        <taxon>Bacteria</taxon>
        <taxon>Bacillati</taxon>
        <taxon>Actinomycetota</taxon>
        <taxon>Actinomycetes</taxon>
        <taxon>Micrococcales</taxon>
        <taxon>Microbacteriaceae</taxon>
        <taxon>Agrococcus</taxon>
    </lineage>
</organism>
<dbReference type="RefSeq" id="WP_188717442.1">
    <property type="nucleotide sequence ID" value="NZ_BAABBD010000002.1"/>
</dbReference>
<reference evidence="3" key="1">
    <citation type="journal article" date="2019" name="Int. J. Syst. Evol. Microbiol.">
        <title>The Global Catalogue of Microorganisms (GCM) 10K type strain sequencing project: providing services to taxonomists for standard genome sequencing and annotation.</title>
        <authorList>
            <consortium name="The Broad Institute Genomics Platform"/>
            <consortium name="The Broad Institute Genome Sequencing Center for Infectious Disease"/>
            <person name="Wu L."/>
            <person name="Ma J."/>
        </authorList>
    </citation>
    <scope>NUCLEOTIDE SEQUENCE [LARGE SCALE GENOMIC DNA]</scope>
    <source>
        <strain evidence="3">CGMCC 1.6960</strain>
    </source>
</reference>
<evidence type="ECO:0000313" key="3">
    <source>
        <dbReference type="Proteomes" id="UP000626982"/>
    </source>
</evidence>
<feature type="domain" description="Aminoglycoside phosphotransferase" evidence="1">
    <location>
        <begin position="35"/>
        <end position="247"/>
    </location>
</feature>
<evidence type="ECO:0000259" key="1">
    <source>
        <dbReference type="Pfam" id="PF01636"/>
    </source>
</evidence>
<dbReference type="InterPro" id="IPR002575">
    <property type="entry name" value="Aminoglycoside_PTrfase"/>
</dbReference>
<gene>
    <name evidence="2" type="ORF">GCM10010968_13890</name>
</gene>
<sequence>MVAIGFAAPEEALVEELVLRALRSTGARSVPRDRWERIDHGSANVVVLVDAVAVRVSRSPEAASVAARAQRLIDRLPPLPFELPRSLGAPVRLGGLVAIPQRRVVGASRPAGEVDAQALASVLDAFEATPLDVVEQELAEPWAFAGGRRWHASMVERAIPLLPLGSRARATRAADRLAEASVDGGSLVHGDLAGANLVWDGGRIAGVLDWDLASASDPAIDVAALATWFGWDTLGAVRPAAEITRARAVADTYPLQQLSFAILRARPQRELEPLLRRAAAAYAP</sequence>
<proteinExistence type="predicted"/>
<name>A0ABQ2KIF5_9MICO</name>
<evidence type="ECO:0000313" key="2">
    <source>
        <dbReference type="EMBL" id="GGN83289.1"/>
    </source>
</evidence>
<protein>
    <submittedName>
        <fullName evidence="2">Phosphotransferase</fullName>
    </submittedName>
</protein>
<dbReference type="Pfam" id="PF01636">
    <property type="entry name" value="APH"/>
    <property type="match status" value="1"/>
</dbReference>
<keyword evidence="3" id="KW-1185">Reference proteome</keyword>
<dbReference type="InterPro" id="IPR011009">
    <property type="entry name" value="Kinase-like_dom_sf"/>
</dbReference>
<dbReference type="Proteomes" id="UP000626982">
    <property type="component" value="Unassembled WGS sequence"/>
</dbReference>